<evidence type="ECO:0000313" key="3">
    <source>
        <dbReference type="EMBL" id="CAB4926247.1"/>
    </source>
</evidence>
<proteinExistence type="predicted"/>
<organism evidence="2">
    <name type="scientific">freshwater metagenome</name>
    <dbReference type="NCBI Taxonomy" id="449393"/>
    <lineage>
        <taxon>unclassified sequences</taxon>
        <taxon>metagenomes</taxon>
        <taxon>ecological metagenomes</taxon>
    </lineage>
</organism>
<dbReference type="EMBL" id="CAEZYR010000045">
    <property type="protein sequence ID" value="CAB4744283.1"/>
    <property type="molecule type" value="Genomic_DNA"/>
</dbReference>
<sequence>MEIVAALFIDTIELRQVEGPSTRIDLGGVQFSAPAPGPFPVTMSPHLVVMVRCPANAKSTAALEVTFHRDGEQIARNVQPLAIEPGKFNYRLVRAELAFDEPGTIEACCRVDLGPVTTVPYTVLAPL</sequence>
<gene>
    <name evidence="1" type="ORF">UFOPK2754_01404</name>
    <name evidence="2" type="ORF">UFOPK3139_02231</name>
    <name evidence="3" type="ORF">UFOPK3543_02384</name>
    <name evidence="4" type="ORF">UFOPK3967_01784</name>
</gene>
<protein>
    <submittedName>
        <fullName evidence="2">Unannotated protein</fullName>
    </submittedName>
</protein>
<dbReference type="AlphaFoldDB" id="A0A6J7APY3"/>
<evidence type="ECO:0000313" key="2">
    <source>
        <dbReference type="EMBL" id="CAB4834873.1"/>
    </source>
</evidence>
<accession>A0A6J7APY3</accession>
<evidence type="ECO:0000313" key="1">
    <source>
        <dbReference type="EMBL" id="CAB4744283.1"/>
    </source>
</evidence>
<name>A0A6J7APY3_9ZZZZ</name>
<dbReference type="EMBL" id="CAFBOS010000112">
    <property type="protein sequence ID" value="CAB5003465.1"/>
    <property type="molecule type" value="Genomic_DNA"/>
</dbReference>
<dbReference type="EMBL" id="CAFBMH010000115">
    <property type="protein sequence ID" value="CAB4926247.1"/>
    <property type="molecule type" value="Genomic_DNA"/>
</dbReference>
<evidence type="ECO:0000313" key="4">
    <source>
        <dbReference type="EMBL" id="CAB5003465.1"/>
    </source>
</evidence>
<dbReference type="EMBL" id="CAFABA010000106">
    <property type="protein sequence ID" value="CAB4834873.1"/>
    <property type="molecule type" value="Genomic_DNA"/>
</dbReference>
<reference evidence="2" key="1">
    <citation type="submission" date="2020-05" db="EMBL/GenBank/DDBJ databases">
        <authorList>
            <person name="Chiriac C."/>
            <person name="Salcher M."/>
            <person name="Ghai R."/>
            <person name="Kavagutti S V."/>
        </authorList>
    </citation>
    <scope>NUCLEOTIDE SEQUENCE</scope>
</reference>